<accession>A0ABU2BY24</accession>
<evidence type="ECO:0000259" key="1">
    <source>
        <dbReference type="Pfam" id="PF00296"/>
    </source>
</evidence>
<dbReference type="Pfam" id="PF00296">
    <property type="entry name" value="Bac_luciferase"/>
    <property type="match status" value="1"/>
</dbReference>
<proteinExistence type="predicted"/>
<name>A0ABU2BY24_9ACTN</name>
<dbReference type="PANTHER" id="PTHR43244:SF2">
    <property type="entry name" value="CONSERVED HYPOTHETICAL ALANINE AND PROLINE-RICH PROTEIN"/>
    <property type="match status" value="1"/>
</dbReference>
<dbReference type="InterPro" id="IPR011251">
    <property type="entry name" value="Luciferase-like_dom"/>
</dbReference>
<dbReference type="EMBL" id="JAVDYG010000001">
    <property type="protein sequence ID" value="MDR7363298.1"/>
    <property type="molecule type" value="Genomic_DNA"/>
</dbReference>
<dbReference type="PANTHER" id="PTHR43244">
    <property type="match status" value="1"/>
</dbReference>
<dbReference type="InterPro" id="IPR036661">
    <property type="entry name" value="Luciferase-like_sf"/>
</dbReference>
<reference evidence="2 3" key="1">
    <citation type="submission" date="2023-07" db="EMBL/GenBank/DDBJ databases">
        <title>Sequencing the genomes of 1000 actinobacteria strains.</title>
        <authorList>
            <person name="Klenk H.-P."/>
        </authorList>
    </citation>
    <scope>NUCLEOTIDE SEQUENCE [LARGE SCALE GENOMIC DNA]</scope>
    <source>
        <strain evidence="2 3">DSM 19426</strain>
    </source>
</reference>
<comment type="caution">
    <text evidence="2">The sequence shown here is derived from an EMBL/GenBank/DDBJ whole genome shotgun (WGS) entry which is preliminary data.</text>
</comment>
<dbReference type="InterPro" id="IPR019919">
    <property type="entry name" value="Lucif-like_OxRdtase_MSMEG_2256"/>
</dbReference>
<gene>
    <name evidence="2" type="ORF">J2S63_002851</name>
</gene>
<organism evidence="2 3">
    <name type="scientific">Nocardioides marmoribigeumensis</name>
    <dbReference type="NCBI Taxonomy" id="433649"/>
    <lineage>
        <taxon>Bacteria</taxon>
        <taxon>Bacillati</taxon>
        <taxon>Actinomycetota</taxon>
        <taxon>Actinomycetes</taxon>
        <taxon>Propionibacteriales</taxon>
        <taxon>Nocardioidaceae</taxon>
        <taxon>Nocardioides</taxon>
    </lineage>
</organism>
<dbReference type="RefSeq" id="WP_310303550.1">
    <property type="nucleotide sequence ID" value="NZ_BAAAPS010000003.1"/>
</dbReference>
<dbReference type="Gene3D" id="3.20.20.30">
    <property type="entry name" value="Luciferase-like domain"/>
    <property type="match status" value="1"/>
</dbReference>
<dbReference type="Proteomes" id="UP001183648">
    <property type="component" value="Unassembled WGS sequence"/>
</dbReference>
<dbReference type="NCBIfam" id="TIGR03617">
    <property type="entry name" value="F420_MSMEG_2256"/>
    <property type="match status" value="1"/>
</dbReference>
<protein>
    <submittedName>
        <fullName evidence="2">F420-dependent oxidoreductase</fullName>
    </submittedName>
</protein>
<evidence type="ECO:0000313" key="3">
    <source>
        <dbReference type="Proteomes" id="UP001183648"/>
    </source>
</evidence>
<feature type="domain" description="Luciferase-like" evidence="1">
    <location>
        <begin position="6"/>
        <end position="275"/>
    </location>
</feature>
<evidence type="ECO:0000313" key="2">
    <source>
        <dbReference type="EMBL" id="MDR7363298.1"/>
    </source>
</evidence>
<keyword evidence="3" id="KW-1185">Reference proteome</keyword>
<sequence>MAEASHDPFVALALATTTTSRVRLGTSVALAFARTPMATAYSAYDVHRLSGGRLVLGLGPQIKPHITRRYSMPWSRPAARMAEYVEALRAIFTAWQTGERLDFRGEFYSHTLMPPLFDPGPLGYDAPPVWLAGVGPRMVETAGRVADGFIGHPLVSRSFLQDELLPRLRAGRASSDRAGDLAVTTMAVVAVGRTEEELAEATAAARRQLGFYASTPAYRPVLDHHGWGELHEEAHRATLQGQWDDLAAMVDDEVLDTFAVRGDPVTVRTALTERFGDLVDRVTLSVPHAADPLLPLDVLAQG</sequence>
<dbReference type="SUPFAM" id="SSF51679">
    <property type="entry name" value="Bacterial luciferase-like"/>
    <property type="match status" value="1"/>
</dbReference>
<dbReference type="InterPro" id="IPR050564">
    <property type="entry name" value="F420-G6PD/mer"/>
</dbReference>
<dbReference type="CDD" id="cd01097">
    <property type="entry name" value="Tetrahydromethanopterin_reductase"/>
    <property type="match status" value="1"/>
</dbReference>